<organism evidence="1 2">
    <name type="scientific">Chryseobacterium gleum</name>
    <name type="common">Flavobacterium gleum</name>
    <dbReference type="NCBI Taxonomy" id="250"/>
    <lineage>
        <taxon>Bacteria</taxon>
        <taxon>Pseudomonadati</taxon>
        <taxon>Bacteroidota</taxon>
        <taxon>Flavobacteriia</taxon>
        <taxon>Flavobacteriales</taxon>
        <taxon>Weeksellaceae</taxon>
        <taxon>Chryseobacterium group</taxon>
        <taxon>Chryseobacterium</taxon>
    </lineage>
</organism>
<proteinExistence type="predicted"/>
<evidence type="ECO:0000313" key="1">
    <source>
        <dbReference type="EMBL" id="VEE07470.1"/>
    </source>
</evidence>
<dbReference type="AlphaFoldDB" id="A0A448B229"/>
<sequence>MKIPEVILDGITVILRYQFKMTSSNIAIKKQNTNYAKQYNFYYTAVF</sequence>
<dbReference type="EMBL" id="LR134289">
    <property type="protein sequence ID" value="VEE07470.1"/>
    <property type="molecule type" value="Genomic_DNA"/>
</dbReference>
<evidence type="ECO:0000313" key="2">
    <source>
        <dbReference type="Proteomes" id="UP000279227"/>
    </source>
</evidence>
<reference evidence="1 2" key="1">
    <citation type="submission" date="2018-12" db="EMBL/GenBank/DDBJ databases">
        <authorList>
            <consortium name="Pathogen Informatics"/>
        </authorList>
    </citation>
    <scope>NUCLEOTIDE SEQUENCE [LARGE SCALE GENOMIC DNA]</scope>
    <source>
        <strain evidence="1 2">NCTC11432</strain>
    </source>
</reference>
<name>A0A448B229_CHRGE</name>
<dbReference type="KEGG" id="cgle:NCTC11432_02165"/>
<protein>
    <submittedName>
        <fullName evidence="1">Uncharacterized protein</fullName>
    </submittedName>
</protein>
<gene>
    <name evidence="1" type="ORF">NCTC11432_02165</name>
</gene>
<accession>A0A448B229</accession>
<dbReference type="Proteomes" id="UP000279227">
    <property type="component" value="Chromosome"/>
</dbReference>
<dbReference type="STRING" id="525257.HMPREF0204_12287"/>